<comment type="caution">
    <text evidence="2">The sequence shown here is derived from an EMBL/GenBank/DDBJ whole genome shotgun (WGS) entry which is preliminary data.</text>
</comment>
<evidence type="ECO:0000256" key="1">
    <source>
        <dbReference type="SAM" id="MobiDB-lite"/>
    </source>
</evidence>
<organism evidence="2 3">
    <name type="scientific">Dendrobium chrysotoxum</name>
    <name type="common">Orchid</name>
    <dbReference type="NCBI Taxonomy" id="161865"/>
    <lineage>
        <taxon>Eukaryota</taxon>
        <taxon>Viridiplantae</taxon>
        <taxon>Streptophyta</taxon>
        <taxon>Embryophyta</taxon>
        <taxon>Tracheophyta</taxon>
        <taxon>Spermatophyta</taxon>
        <taxon>Magnoliopsida</taxon>
        <taxon>Liliopsida</taxon>
        <taxon>Asparagales</taxon>
        <taxon>Orchidaceae</taxon>
        <taxon>Epidendroideae</taxon>
        <taxon>Malaxideae</taxon>
        <taxon>Dendrobiinae</taxon>
        <taxon>Dendrobium</taxon>
    </lineage>
</organism>
<dbReference type="AlphaFoldDB" id="A0AAV7HD76"/>
<reference evidence="2 3" key="1">
    <citation type="journal article" date="2021" name="Hortic Res">
        <title>Chromosome-scale assembly of the Dendrobium chrysotoxum genome enhances the understanding of orchid evolution.</title>
        <authorList>
            <person name="Zhang Y."/>
            <person name="Zhang G.Q."/>
            <person name="Zhang D."/>
            <person name="Liu X.D."/>
            <person name="Xu X.Y."/>
            <person name="Sun W.H."/>
            <person name="Yu X."/>
            <person name="Zhu X."/>
            <person name="Wang Z.W."/>
            <person name="Zhao X."/>
            <person name="Zhong W.Y."/>
            <person name="Chen H."/>
            <person name="Yin W.L."/>
            <person name="Huang T."/>
            <person name="Niu S.C."/>
            <person name="Liu Z.J."/>
        </authorList>
    </citation>
    <scope>NUCLEOTIDE SEQUENCE [LARGE SCALE GENOMIC DNA]</scope>
    <source>
        <strain evidence="2">Lindl</strain>
    </source>
</reference>
<proteinExistence type="predicted"/>
<keyword evidence="3" id="KW-1185">Reference proteome</keyword>
<dbReference type="EMBL" id="JAGFBR010000005">
    <property type="protein sequence ID" value="KAH0466886.1"/>
    <property type="molecule type" value="Genomic_DNA"/>
</dbReference>
<feature type="compositionally biased region" description="Basic and acidic residues" evidence="1">
    <location>
        <begin position="1"/>
        <end position="29"/>
    </location>
</feature>
<accession>A0AAV7HD76</accession>
<evidence type="ECO:0000313" key="3">
    <source>
        <dbReference type="Proteomes" id="UP000775213"/>
    </source>
</evidence>
<dbReference type="Proteomes" id="UP000775213">
    <property type="component" value="Unassembled WGS sequence"/>
</dbReference>
<gene>
    <name evidence="2" type="ORF">IEQ34_004124</name>
</gene>
<protein>
    <submittedName>
        <fullName evidence="2">Uncharacterized protein</fullName>
    </submittedName>
</protein>
<feature type="region of interest" description="Disordered" evidence="1">
    <location>
        <begin position="1"/>
        <end position="37"/>
    </location>
</feature>
<name>A0AAV7HD76_DENCH</name>
<evidence type="ECO:0000313" key="2">
    <source>
        <dbReference type="EMBL" id="KAH0466886.1"/>
    </source>
</evidence>
<sequence length="119" mass="13050">MTGDHHLSKDPTTKRDSRLAAQNDGERGSSKGAKSDNIVSTVTGDSLIAFYKKFNFPNDLVAKSSLRAGLRFPPPLKLIDISARCGVSLAQFSHRTMSVTMGLIAFFRYRGAVQTPEYL</sequence>